<feature type="short sequence motif" description="LXXLL motif" evidence="3">
    <location>
        <begin position="661"/>
        <end position="665"/>
    </location>
</feature>
<comment type="caution">
    <text evidence="3">Lacks conserved residue(s) required for the propagation of feature annotation.</text>
</comment>
<dbReference type="InterPro" id="IPR005202">
    <property type="entry name" value="TF_GRAS"/>
</dbReference>
<evidence type="ECO:0000256" key="1">
    <source>
        <dbReference type="ARBA" id="ARBA00023015"/>
    </source>
</evidence>
<evidence type="ECO:0000256" key="3">
    <source>
        <dbReference type="PROSITE-ProRule" id="PRU01191"/>
    </source>
</evidence>
<feature type="region of interest" description="SAW" evidence="3">
    <location>
        <begin position="750"/>
        <end position="825"/>
    </location>
</feature>
<dbReference type="Proteomes" id="UP000197138">
    <property type="component" value="Unassembled WGS sequence"/>
</dbReference>
<feature type="compositionally biased region" description="Basic and acidic residues" evidence="4">
    <location>
        <begin position="381"/>
        <end position="390"/>
    </location>
</feature>
<protein>
    <submittedName>
        <fullName evidence="5">Uncharacterized protein</fullName>
    </submittedName>
</protein>
<feature type="region of interest" description="Disordered" evidence="4">
    <location>
        <begin position="268"/>
        <end position="308"/>
    </location>
</feature>
<keyword evidence="1" id="KW-0805">Transcription regulation</keyword>
<feature type="compositionally biased region" description="Polar residues" evidence="4">
    <location>
        <begin position="277"/>
        <end position="291"/>
    </location>
</feature>
<sequence length="828" mass="93419">MVYYWAVDWWHCSSPSLIMGLRPIRSPLMGLQSLMGPCLFAPQGNNSNVPRHSHSIIFMGTSDLTTFKRWPQCFIQRRALSEKVNQIAELKLKLSFHSPVEPRAFLLRKAPLLSVVSVAELWRALLYWLLPQKRSPFVCRVWSIEMFIIMDQSLGAFTGSINGHRENDELAFVLSGEDLRARLKIDDALQSRNPNLAMFTSPNSGVSCERESVVHQDCDFSDVVFQYISQMLMEEDIGEKTCMRHESSALEATEKSLYEAIGETYPPRDYRPIPHISSGSISESPNKSCVFSSRSDSSGLGSSVSSNPDWKSNIELHERFVPAIASPSVESSARSFEVFDKNGSAGRIKDGFTALARTFPSNNASVDVSRGKRNPYSEQTSLEKEQEGRTNKQSAVYVEPEVTSEMLDMVLLNGAKGESALRQAWQNGQMKGSDGSNSRGRGKKKGRKREVIDLRTLLTFCAQAVAVDDKTSASELLKKIRQHASLTGDGMQRVAYYMADGLEARLAGSGTQIHRALMYKPTSAVDTLKAYQLFQTACPFKKLSNFFSNRTIMNVAERASKLHIIEFGIGYGFQWPCLIQSLSTRPGGPPSLRITGIDLPQPGFRPAEKIEGTGNHLKNYAEKFKVPFQFKAVAQKWEAICVKDLGLEEDEVLVVNCMYRLKNLLDETVVVESPRDRVLSLIKQMNPDVFIQGVVNAAHSAPLFILRFREALFHFSTQFDMLDMNVPRNVPERGLIEREIFGRQAMNVVACEGPERVDRPETYKQWQLRNLRAGFRLLPLDSEIVRKAKDRVKAHYHKDFVIEEDSNWLLQGWKGRLIYALSTWKPEN</sequence>
<gene>
    <name evidence="5" type="ORF">CDL15_Pgr022589</name>
</gene>
<organism evidence="5 6">
    <name type="scientific">Punica granatum</name>
    <name type="common">Pomegranate</name>
    <dbReference type="NCBI Taxonomy" id="22663"/>
    <lineage>
        <taxon>Eukaryota</taxon>
        <taxon>Viridiplantae</taxon>
        <taxon>Streptophyta</taxon>
        <taxon>Embryophyta</taxon>
        <taxon>Tracheophyta</taxon>
        <taxon>Spermatophyta</taxon>
        <taxon>Magnoliopsida</taxon>
        <taxon>eudicotyledons</taxon>
        <taxon>Gunneridae</taxon>
        <taxon>Pentapetalae</taxon>
        <taxon>rosids</taxon>
        <taxon>malvids</taxon>
        <taxon>Myrtales</taxon>
        <taxon>Lythraceae</taxon>
        <taxon>Punica</taxon>
    </lineage>
</organism>
<feature type="region of interest" description="VHIID" evidence="3">
    <location>
        <begin position="531"/>
        <end position="596"/>
    </location>
</feature>
<comment type="similarity">
    <text evidence="3">Belongs to the GRAS family.</text>
</comment>
<feature type="compositionally biased region" description="Low complexity" evidence="4">
    <location>
        <begin position="292"/>
        <end position="306"/>
    </location>
</feature>
<dbReference type="AlphaFoldDB" id="A0A218XRQ9"/>
<dbReference type="Pfam" id="PF03514">
    <property type="entry name" value="GRAS"/>
    <property type="match status" value="1"/>
</dbReference>
<dbReference type="PANTHER" id="PTHR31636">
    <property type="entry name" value="OSJNBA0084A10.13 PROTEIN-RELATED"/>
    <property type="match status" value="1"/>
</dbReference>
<name>A0A218XRQ9_PUNGR</name>
<feature type="region of interest" description="Disordered" evidence="4">
    <location>
        <begin position="426"/>
        <end position="447"/>
    </location>
</feature>
<dbReference type="EMBL" id="MTKT01000813">
    <property type="protein sequence ID" value="OWM87478.1"/>
    <property type="molecule type" value="Genomic_DNA"/>
</dbReference>
<feature type="region of interest" description="Leucine repeat I (LRI)" evidence="3">
    <location>
        <begin position="452"/>
        <end position="512"/>
    </location>
</feature>
<keyword evidence="2" id="KW-0804">Transcription</keyword>
<evidence type="ECO:0000256" key="4">
    <source>
        <dbReference type="SAM" id="MobiDB-lite"/>
    </source>
</evidence>
<proteinExistence type="inferred from homology"/>
<evidence type="ECO:0000313" key="6">
    <source>
        <dbReference type="Proteomes" id="UP000197138"/>
    </source>
</evidence>
<reference evidence="6" key="1">
    <citation type="journal article" date="2017" name="Plant J.">
        <title>The pomegranate (Punica granatum L.) genome and the genomics of punicalagin biosynthesis.</title>
        <authorList>
            <person name="Qin G."/>
            <person name="Xu C."/>
            <person name="Ming R."/>
            <person name="Tang H."/>
            <person name="Guyot R."/>
            <person name="Kramer E.M."/>
            <person name="Hu Y."/>
            <person name="Yi X."/>
            <person name="Qi Y."/>
            <person name="Xu X."/>
            <person name="Gao Z."/>
            <person name="Pan H."/>
            <person name="Jian J."/>
            <person name="Tian Y."/>
            <person name="Yue Z."/>
            <person name="Xu Y."/>
        </authorList>
    </citation>
    <scope>NUCLEOTIDE SEQUENCE [LARGE SCALE GENOMIC DNA]</scope>
    <source>
        <strain evidence="6">cv. Dabenzi</strain>
    </source>
</reference>
<evidence type="ECO:0000256" key="2">
    <source>
        <dbReference type="ARBA" id="ARBA00023163"/>
    </source>
</evidence>
<comment type="caution">
    <text evidence="5">The sequence shown here is derived from an EMBL/GenBank/DDBJ whole genome shotgun (WGS) entry which is preliminary data.</text>
</comment>
<accession>A0A218XRQ9</accession>
<feature type="region of interest" description="Disordered" evidence="4">
    <location>
        <begin position="363"/>
        <end position="393"/>
    </location>
</feature>
<dbReference type="PROSITE" id="PS50985">
    <property type="entry name" value="GRAS"/>
    <property type="match status" value="1"/>
</dbReference>
<feature type="region of interest" description="Leucine repeat II (LRII)" evidence="3">
    <location>
        <begin position="612"/>
        <end position="644"/>
    </location>
</feature>
<evidence type="ECO:0000313" key="5">
    <source>
        <dbReference type="EMBL" id="OWM87478.1"/>
    </source>
</evidence>